<protein>
    <submittedName>
        <fullName evidence="9">ABC transporter permease</fullName>
    </submittedName>
</protein>
<keyword evidence="5 7" id="KW-1133">Transmembrane helix</keyword>
<dbReference type="GO" id="GO:0055085">
    <property type="term" value="P:transmembrane transport"/>
    <property type="evidence" value="ECO:0007669"/>
    <property type="project" value="InterPro"/>
</dbReference>
<dbReference type="InterPro" id="IPR045621">
    <property type="entry name" value="BPD_transp_1_N"/>
</dbReference>
<dbReference type="AlphaFoldDB" id="A0A923I859"/>
<keyword evidence="4 7" id="KW-0812">Transmembrane</keyword>
<dbReference type="GO" id="GO:0005886">
    <property type="term" value="C:plasma membrane"/>
    <property type="evidence" value="ECO:0007669"/>
    <property type="project" value="UniProtKB-SubCell"/>
</dbReference>
<reference evidence="9" key="1">
    <citation type="submission" date="2020-08" db="EMBL/GenBank/DDBJ databases">
        <title>Genome public.</title>
        <authorList>
            <person name="Liu C."/>
            <person name="Sun Q."/>
        </authorList>
    </citation>
    <scope>NUCLEOTIDE SEQUENCE</scope>
    <source>
        <strain evidence="9">BX8</strain>
    </source>
</reference>
<accession>A0A923I859</accession>
<feature type="transmembrane region" description="Helical" evidence="7">
    <location>
        <begin position="279"/>
        <end position="300"/>
    </location>
</feature>
<dbReference type="CDD" id="cd06261">
    <property type="entry name" value="TM_PBP2"/>
    <property type="match status" value="1"/>
</dbReference>
<dbReference type="Pfam" id="PF00528">
    <property type="entry name" value="BPD_transp_1"/>
    <property type="match status" value="1"/>
</dbReference>
<name>A0A923I859_9FIRM</name>
<dbReference type="EMBL" id="JACONZ010000001">
    <property type="protein sequence ID" value="MBC5580722.1"/>
    <property type="molecule type" value="Genomic_DNA"/>
</dbReference>
<keyword evidence="10" id="KW-1185">Reference proteome</keyword>
<dbReference type="InterPro" id="IPR000515">
    <property type="entry name" value="MetI-like"/>
</dbReference>
<comment type="caution">
    <text evidence="9">The sequence shown here is derived from an EMBL/GenBank/DDBJ whole genome shotgun (WGS) entry which is preliminary data.</text>
</comment>
<feature type="domain" description="ABC transmembrane type-1" evidence="8">
    <location>
        <begin position="96"/>
        <end position="297"/>
    </location>
</feature>
<gene>
    <name evidence="9" type="ORF">H8S23_04320</name>
</gene>
<evidence type="ECO:0000256" key="2">
    <source>
        <dbReference type="ARBA" id="ARBA00022448"/>
    </source>
</evidence>
<sequence length="326" mass="35355">MSKYVLKRVLLMIPILIGVAIMIFTLMFFVPGDPAEIILGNAATEAQVIAVREQLGLNQPYIVRLGSFLKELFFHGSFGNSYIYGTDVGTELMSRFPKTLALAAFSILLSTVIGIPLGIRAATHANRAEDRVSMFISMVGVSMPNFWLALMLVLLFSLKLGWLPSSGAKGWQYYILPVLANALGGIAGIARLTRSSMLEVIRADYVTTARAKGVPEHSVIYKHALPNALIPIITICGGRFGGQLGGTMVIETVFSIPGIGAYLINSINNRDYNAVQGSVLYIAFTFGVVMLLVDLIYAYVDPRIKAQYEGQSKKRVKKVKGVGAGA</sequence>
<proteinExistence type="inferred from homology"/>
<evidence type="ECO:0000256" key="4">
    <source>
        <dbReference type="ARBA" id="ARBA00022692"/>
    </source>
</evidence>
<dbReference type="Pfam" id="PF19300">
    <property type="entry name" value="BPD_transp_1_N"/>
    <property type="match status" value="1"/>
</dbReference>
<evidence type="ECO:0000256" key="3">
    <source>
        <dbReference type="ARBA" id="ARBA00022475"/>
    </source>
</evidence>
<evidence type="ECO:0000313" key="9">
    <source>
        <dbReference type="EMBL" id="MBC5580722.1"/>
    </source>
</evidence>
<comment type="subcellular location">
    <subcellularLocation>
        <location evidence="1 7">Cell membrane</location>
        <topology evidence="1 7">Multi-pass membrane protein</topology>
    </subcellularLocation>
</comment>
<comment type="similarity">
    <text evidence="7">Belongs to the binding-protein-dependent transport system permease family.</text>
</comment>
<evidence type="ECO:0000256" key="5">
    <source>
        <dbReference type="ARBA" id="ARBA00022989"/>
    </source>
</evidence>
<evidence type="ECO:0000259" key="8">
    <source>
        <dbReference type="PROSITE" id="PS50928"/>
    </source>
</evidence>
<evidence type="ECO:0000313" key="10">
    <source>
        <dbReference type="Proteomes" id="UP000659630"/>
    </source>
</evidence>
<dbReference type="Gene3D" id="1.10.3720.10">
    <property type="entry name" value="MetI-like"/>
    <property type="match status" value="1"/>
</dbReference>
<dbReference type="InterPro" id="IPR035906">
    <property type="entry name" value="MetI-like_sf"/>
</dbReference>
<keyword evidence="2 7" id="KW-0813">Transport</keyword>
<dbReference type="PANTHER" id="PTHR43163:SF6">
    <property type="entry name" value="DIPEPTIDE TRANSPORT SYSTEM PERMEASE PROTEIN DPPB-RELATED"/>
    <property type="match status" value="1"/>
</dbReference>
<dbReference type="PANTHER" id="PTHR43163">
    <property type="entry name" value="DIPEPTIDE TRANSPORT SYSTEM PERMEASE PROTEIN DPPB-RELATED"/>
    <property type="match status" value="1"/>
</dbReference>
<feature type="transmembrane region" description="Helical" evidence="7">
    <location>
        <begin position="100"/>
        <end position="122"/>
    </location>
</feature>
<evidence type="ECO:0000256" key="7">
    <source>
        <dbReference type="RuleBase" id="RU363032"/>
    </source>
</evidence>
<organism evidence="9 10">
    <name type="scientific">Anaerofilum hominis</name>
    <dbReference type="NCBI Taxonomy" id="2763016"/>
    <lineage>
        <taxon>Bacteria</taxon>
        <taxon>Bacillati</taxon>
        <taxon>Bacillota</taxon>
        <taxon>Clostridia</taxon>
        <taxon>Eubacteriales</taxon>
        <taxon>Oscillospiraceae</taxon>
        <taxon>Anaerofilum</taxon>
    </lineage>
</organism>
<feature type="transmembrane region" description="Helical" evidence="7">
    <location>
        <begin position="9"/>
        <end position="30"/>
    </location>
</feature>
<dbReference type="Proteomes" id="UP000659630">
    <property type="component" value="Unassembled WGS sequence"/>
</dbReference>
<evidence type="ECO:0000256" key="6">
    <source>
        <dbReference type="ARBA" id="ARBA00023136"/>
    </source>
</evidence>
<evidence type="ECO:0000256" key="1">
    <source>
        <dbReference type="ARBA" id="ARBA00004651"/>
    </source>
</evidence>
<dbReference type="SUPFAM" id="SSF161098">
    <property type="entry name" value="MetI-like"/>
    <property type="match status" value="1"/>
</dbReference>
<feature type="transmembrane region" description="Helical" evidence="7">
    <location>
        <begin position="134"/>
        <end position="158"/>
    </location>
</feature>
<dbReference type="PROSITE" id="PS50928">
    <property type="entry name" value="ABC_TM1"/>
    <property type="match status" value="1"/>
</dbReference>
<keyword evidence="3" id="KW-1003">Cell membrane</keyword>
<keyword evidence="6 7" id="KW-0472">Membrane</keyword>
<feature type="transmembrane region" description="Helical" evidence="7">
    <location>
        <begin position="170"/>
        <end position="192"/>
    </location>
</feature>
<dbReference type="RefSeq" id="WP_186887056.1">
    <property type="nucleotide sequence ID" value="NZ_JACONZ010000001.1"/>
</dbReference>